<accession>A0A1Y2IIZ2</accession>
<reference evidence="1 2" key="1">
    <citation type="journal article" date="2015" name="Biotechnol. Biofuels">
        <title>Enhanced degradation of softwood versus hardwood by the white-rot fungus Pycnoporus coccineus.</title>
        <authorList>
            <person name="Couturier M."/>
            <person name="Navarro D."/>
            <person name="Chevret D."/>
            <person name="Henrissat B."/>
            <person name="Piumi F."/>
            <person name="Ruiz-Duenas F.J."/>
            <person name="Martinez A.T."/>
            <person name="Grigoriev I.V."/>
            <person name="Riley R."/>
            <person name="Lipzen A."/>
            <person name="Berrin J.G."/>
            <person name="Master E.R."/>
            <person name="Rosso M.N."/>
        </authorList>
    </citation>
    <scope>NUCLEOTIDE SEQUENCE [LARGE SCALE GENOMIC DNA]</scope>
    <source>
        <strain evidence="1 2">BRFM310</strain>
    </source>
</reference>
<dbReference type="Gene3D" id="4.10.60.10">
    <property type="entry name" value="Zinc finger, CCHC-type"/>
    <property type="match status" value="1"/>
</dbReference>
<keyword evidence="2" id="KW-1185">Reference proteome</keyword>
<dbReference type="Proteomes" id="UP000193067">
    <property type="component" value="Unassembled WGS sequence"/>
</dbReference>
<protein>
    <recommendedName>
        <fullName evidence="3">CCHC-type domain-containing protein</fullName>
    </recommendedName>
</protein>
<dbReference type="AlphaFoldDB" id="A0A1Y2IIZ2"/>
<dbReference type="EMBL" id="KZ084114">
    <property type="protein sequence ID" value="OSD01077.1"/>
    <property type="molecule type" value="Genomic_DNA"/>
</dbReference>
<dbReference type="OrthoDB" id="4230923at2759"/>
<organism evidence="1 2">
    <name type="scientific">Trametes coccinea (strain BRFM310)</name>
    <name type="common">Pycnoporus coccineus</name>
    <dbReference type="NCBI Taxonomy" id="1353009"/>
    <lineage>
        <taxon>Eukaryota</taxon>
        <taxon>Fungi</taxon>
        <taxon>Dikarya</taxon>
        <taxon>Basidiomycota</taxon>
        <taxon>Agaricomycotina</taxon>
        <taxon>Agaricomycetes</taxon>
        <taxon>Polyporales</taxon>
        <taxon>Polyporaceae</taxon>
        <taxon>Trametes</taxon>
    </lineage>
</organism>
<evidence type="ECO:0000313" key="2">
    <source>
        <dbReference type="Proteomes" id="UP000193067"/>
    </source>
</evidence>
<name>A0A1Y2IIZ2_TRAC3</name>
<dbReference type="STRING" id="1353009.A0A1Y2IIZ2"/>
<evidence type="ECO:0000313" key="1">
    <source>
        <dbReference type="EMBL" id="OSD01077.1"/>
    </source>
</evidence>
<sequence length="264" mass="29332">MAREEHDVPEGVRVTAATVLRNGGVVLEFASAAAAQWVRSKAPGAETFARKLGTGSEVKPRLFKVVVEFVPVRFEPESSHDVSKMERDNELEAGSIEQARWLKPVHRRHKTQQVAHLMLAFTEPEQANKAIRDGLTVLGKRVPARKCLAEPLRCAKCHRFEPAHMARDCKQEGERCATCGLGTHLTKECDGDGGRVWCINCNSDSHATWDRDCPVYRAQLRKVQARQLDSGMRFFPTEEPATWEANEQPGTQPAKSAAYLAGGF</sequence>
<gene>
    <name evidence="1" type="ORF">PYCCODRAFT_1445985</name>
</gene>
<evidence type="ECO:0008006" key="3">
    <source>
        <dbReference type="Google" id="ProtNLM"/>
    </source>
</evidence>
<proteinExistence type="predicted"/>